<keyword evidence="4" id="KW-0735">Signal-anchor</keyword>
<dbReference type="AlphaFoldDB" id="A0A2I0B8W1"/>
<dbReference type="GO" id="GO:0000139">
    <property type="term" value="C:Golgi membrane"/>
    <property type="evidence" value="ECO:0007669"/>
    <property type="project" value="UniProtKB-SubCell"/>
</dbReference>
<gene>
    <name evidence="10" type="ORF">AXF42_Ash009452</name>
</gene>
<proteinExistence type="inferred from homology"/>
<evidence type="ECO:0000313" key="10">
    <source>
        <dbReference type="EMBL" id="PKA64232.1"/>
    </source>
</evidence>
<name>A0A2I0B8W1_9ASPA</name>
<dbReference type="STRING" id="1088818.A0A2I0B8W1"/>
<keyword evidence="7" id="KW-0472">Membrane</keyword>
<evidence type="ECO:0000256" key="6">
    <source>
        <dbReference type="ARBA" id="ARBA00023034"/>
    </source>
</evidence>
<evidence type="ECO:0000256" key="4">
    <source>
        <dbReference type="ARBA" id="ARBA00022968"/>
    </source>
</evidence>
<dbReference type="InterPro" id="IPR025846">
    <property type="entry name" value="TBL_N"/>
</dbReference>
<sequence length="469" mass="53543">MAAVEGEQRPAPARKGQWRLLLALFVAALVLVFSYLALFSNSSGAVVPSCPSSAGRVSTGRRARQDGTSYIQLPGMTFNAKSQYLLRGVLLYIEMNDVKSMKWKGFVIVVLGKCNLFSGEWVCNPSGPAYNNVTCNVIDAPQNCMKNGRPETEYLYWRWKPYDCDLPAFDPFKFMNSMKDKSWAFIGDSIFRNHIQSVLCLLSKVEEPVEVYHDKPYKSRTWHFANSNLTLANIWAPFLVKSEANVDDEGRSKSEIQLHLDTLDPKWTDQYDKYDYILFSGGQWFLKTMVMWENNTAVGCHNCQNKNLKELGFEYAYRKALSTTYDFMISSSHKPMIIFRTWTPDHFEYGEWFSGGICNRTIPYYEGQYGGKSVDHDMIRIEVDEFDKAAVVAAEKGARLSLLNTFHLSLLRPDGHPGPFRTFHPFEKDKHAKVQNDCLHWCLPGPIDTWNELIMKMLVDSGDISFSAS</sequence>
<feature type="domain" description="Trichome birefringence-like C-terminal" evidence="8">
    <location>
        <begin position="166"/>
        <end position="457"/>
    </location>
</feature>
<dbReference type="EMBL" id="KZ451905">
    <property type="protein sequence ID" value="PKA64232.1"/>
    <property type="molecule type" value="Genomic_DNA"/>
</dbReference>
<protein>
    <submittedName>
        <fullName evidence="10">Uncharacterized protein</fullName>
    </submittedName>
</protein>
<keyword evidence="3" id="KW-0812">Transmembrane</keyword>
<organism evidence="10 11">
    <name type="scientific">Apostasia shenzhenica</name>
    <dbReference type="NCBI Taxonomy" id="1088818"/>
    <lineage>
        <taxon>Eukaryota</taxon>
        <taxon>Viridiplantae</taxon>
        <taxon>Streptophyta</taxon>
        <taxon>Embryophyta</taxon>
        <taxon>Tracheophyta</taxon>
        <taxon>Spermatophyta</taxon>
        <taxon>Magnoliopsida</taxon>
        <taxon>Liliopsida</taxon>
        <taxon>Asparagales</taxon>
        <taxon>Orchidaceae</taxon>
        <taxon>Apostasioideae</taxon>
        <taxon>Apostasia</taxon>
    </lineage>
</organism>
<keyword evidence="11" id="KW-1185">Reference proteome</keyword>
<comment type="similarity">
    <text evidence="2">Belongs to the PC-esterase family. TBL subfamily.</text>
</comment>
<dbReference type="PANTHER" id="PTHR32285">
    <property type="entry name" value="PROTEIN TRICHOME BIREFRINGENCE-LIKE 9-RELATED"/>
    <property type="match status" value="1"/>
</dbReference>
<feature type="domain" description="Trichome birefringence-like N-terminal" evidence="9">
    <location>
        <begin position="113"/>
        <end position="165"/>
    </location>
</feature>
<dbReference type="Pfam" id="PF14416">
    <property type="entry name" value="PMR5N"/>
    <property type="match status" value="1"/>
</dbReference>
<accession>A0A2I0B8W1</accession>
<dbReference type="Proteomes" id="UP000236161">
    <property type="component" value="Unassembled WGS sequence"/>
</dbReference>
<comment type="subcellular location">
    <subcellularLocation>
        <location evidence="1">Golgi apparatus membrane</location>
        <topology evidence="1">Single-pass type II membrane protein</topology>
    </subcellularLocation>
</comment>
<dbReference type="GO" id="GO:1990538">
    <property type="term" value="F:xylan O-acetyltransferase activity"/>
    <property type="evidence" value="ECO:0007669"/>
    <property type="project" value="UniProtKB-ARBA"/>
</dbReference>
<evidence type="ECO:0000256" key="1">
    <source>
        <dbReference type="ARBA" id="ARBA00004323"/>
    </source>
</evidence>
<reference evidence="10 11" key="1">
    <citation type="journal article" date="2017" name="Nature">
        <title>The Apostasia genome and the evolution of orchids.</title>
        <authorList>
            <person name="Zhang G.Q."/>
            <person name="Liu K.W."/>
            <person name="Li Z."/>
            <person name="Lohaus R."/>
            <person name="Hsiao Y.Y."/>
            <person name="Niu S.C."/>
            <person name="Wang J.Y."/>
            <person name="Lin Y.C."/>
            <person name="Xu Q."/>
            <person name="Chen L.J."/>
            <person name="Yoshida K."/>
            <person name="Fujiwara S."/>
            <person name="Wang Z.W."/>
            <person name="Zhang Y.Q."/>
            <person name="Mitsuda N."/>
            <person name="Wang M."/>
            <person name="Liu G.H."/>
            <person name="Pecoraro L."/>
            <person name="Huang H.X."/>
            <person name="Xiao X.J."/>
            <person name="Lin M."/>
            <person name="Wu X.Y."/>
            <person name="Wu W.L."/>
            <person name="Chen Y.Y."/>
            <person name="Chang S.B."/>
            <person name="Sakamoto S."/>
            <person name="Ohme-Takagi M."/>
            <person name="Yagi M."/>
            <person name="Zeng S.J."/>
            <person name="Shen C.Y."/>
            <person name="Yeh C.M."/>
            <person name="Luo Y.B."/>
            <person name="Tsai W.C."/>
            <person name="Van de Peer Y."/>
            <person name="Liu Z.J."/>
        </authorList>
    </citation>
    <scope>NUCLEOTIDE SEQUENCE [LARGE SCALE GENOMIC DNA]</scope>
    <source>
        <strain evidence="11">cv. Shenzhen</strain>
        <tissue evidence="10">Stem</tissue>
    </source>
</reference>
<evidence type="ECO:0000313" key="11">
    <source>
        <dbReference type="Proteomes" id="UP000236161"/>
    </source>
</evidence>
<evidence type="ECO:0000256" key="2">
    <source>
        <dbReference type="ARBA" id="ARBA00007727"/>
    </source>
</evidence>
<evidence type="ECO:0000259" key="9">
    <source>
        <dbReference type="Pfam" id="PF14416"/>
    </source>
</evidence>
<evidence type="ECO:0000256" key="3">
    <source>
        <dbReference type="ARBA" id="ARBA00022692"/>
    </source>
</evidence>
<evidence type="ECO:0000256" key="7">
    <source>
        <dbReference type="ARBA" id="ARBA00023136"/>
    </source>
</evidence>
<keyword evidence="6" id="KW-0333">Golgi apparatus</keyword>
<dbReference type="InterPro" id="IPR029962">
    <property type="entry name" value="TBL"/>
</dbReference>
<evidence type="ECO:0000259" key="8">
    <source>
        <dbReference type="Pfam" id="PF13839"/>
    </source>
</evidence>
<dbReference type="PANTHER" id="PTHR32285:SF324">
    <property type="entry name" value="PROTEIN TRICHOME BIREFRINGENCE-LIKE 25"/>
    <property type="match status" value="1"/>
</dbReference>
<dbReference type="OrthoDB" id="630188at2759"/>
<evidence type="ECO:0000256" key="5">
    <source>
        <dbReference type="ARBA" id="ARBA00022989"/>
    </source>
</evidence>
<dbReference type="Pfam" id="PF13839">
    <property type="entry name" value="PC-Esterase"/>
    <property type="match status" value="1"/>
</dbReference>
<keyword evidence="5" id="KW-1133">Transmembrane helix</keyword>
<dbReference type="InterPro" id="IPR026057">
    <property type="entry name" value="TBL_C"/>
</dbReference>